<accession>A0ACC0JZH1</accession>
<name>A0ACC0JZH1_CHOFU</name>
<reference evidence="1 2" key="1">
    <citation type="journal article" date="2022" name="Genome Biol. Evol.">
        <title>The Spruce Budworm Genome: Reconstructing the Evolutionary History of Antifreeze Proteins.</title>
        <authorList>
            <person name="Beliveau C."/>
            <person name="Gagne P."/>
            <person name="Picq S."/>
            <person name="Vernygora O."/>
            <person name="Keeling C.I."/>
            <person name="Pinkney K."/>
            <person name="Doucet D."/>
            <person name="Wen F."/>
            <person name="Johnston J.S."/>
            <person name="Maaroufi H."/>
            <person name="Boyle B."/>
            <person name="Laroche J."/>
            <person name="Dewar K."/>
            <person name="Juretic N."/>
            <person name="Blackburn G."/>
            <person name="Nisole A."/>
            <person name="Brunet B."/>
            <person name="Brandao M."/>
            <person name="Lumley L."/>
            <person name="Duan J."/>
            <person name="Quan G."/>
            <person name="Lucarotti C.J."/>
            <person name="Roe A.D."/>
            <person name="Sperling F.A.H."/>
            <person name="Levesque R.C."/>
            <person name="Cusson M."/>
        </authorList>
    </citation>
    <scope>NUCLEOTIDE SEQUENCE [LARGE SCALE GENOMIC DNA]</scope>
    <source>
        <strain evidence="1">Glfc:IPQL:Cfum</strain>
    </source>
</reference>
<sequence>MKCFMLIMALAIDIVSPDGTCVSTNSYISTNSQCFSSTVTNSYINNSQLDATTCTNSQYNGAHRNTLRLNQGSLEGVQIWETCDKPSAPNQSTIEKNHGTTTCSLVSISSAVHTTFNDYFTYCVKNAGVSQLVPVPS</sequence>
<proteinExistence type="predicted"/>
<gene>
    <name evidence="1" type="ORF">MSG28_000193</name>
</gene>
<protein>
    <submittedName>
        <fullName evidence="1">Uncharacterized protein</fullName>
    </submittedName>
</protein>
<dbReference type="Proteomes" id="UP001064048">
    <property type="component" value="Chromosome Z"/>
</dbReference>
<dbReference type="EMBL" id="CM046131">
    <property type="protein sequence ID" value="KAI8429582.1"/>
    <property type="molecule type" value="Genomic_DNA"/>
</dbReference>
<comment type="caution">
    <text evidence="1">The sequence shown here is derived from an EMBL/GenBank/DDBJ whole genome shotgun (WGS) entry which is preliminary data.</text>
</comment>
<organism evidence="1 2">
    <name type="scientific">Choristoneura fumiferana</name>
    <name type="common">Spruce budworm moth</name>
    <name type="synonym">Archips fumiferana</name>
    <dbReference type="NCBI Taxonomy" id="7141"/>
    <lineage>
        <taxon>Eukaryota</taxon>
        <taxon>Metazoa</taxon>
        <taxon>Ecdysozoa</taxon>
        <taxon>Arthropoda</taxon>
        <taxon>Hexapoda</taxon>
        <taxon>Insecta</taxon>
        <taxon>Pterygota</taxon>
        <taxon>Neoptera</taxon>
        <taxon>Endopterygota</taxon>
        <taxon>Lepidoptera</taxon>
        <taxon>Glossata</taxon>
        <taxon>Ditrysia</taxon>
        <taxon>Tortricoidea</taxon>
        <taxon>Tortricidae</taxon>
        <taxon>Tortricinae</taxon>
        <taxon>Choristoneura</taxon>
    </lineage>
</organism>
<evidence type="ECO:0000313" key="1">
    <source>
        <dbReference type="EMBL" id="KAI8429582.1"/>
    </source>
</evidence>
<keyword evidence="2" id="KW-1185">Reference proteome</keyword>
<evidence type="ECO:0000313" key="2">
    <source>
        <dbReference type="Proteomes" id="UP001064048"/>
    </source>
</evidence>